<dbReference type="PANTHER" id="PTHR45510">
    <property type="entry name" value="RHODANESE-LIKE DOMAIN-CONTAINING PROTEIN 10"/>
    <property type="match status" value="1"/>
</dbReference>
<keyword evidence="1" id="KW-1133">Transmembrane helix</keyword>
<accession>A0A7S1I1V0</accession>
<dbReference type="PROSITE" id="PS50206">
    <property type="entry name" value="RHODANESE_3"/>
    <property type="match status" value="1"/>
</dbReference>
<dbReference type="PANTHER" id="PTHR45510:SF1">
    <property type="entry name" value="RHODANESE-LIKE DOMAIN-CONTAINING PROTEIN 10"/>
    <property type="match status" value="1"/>
</dbReference>
<keyword evidence="1" id="KW-0472">Membrane</keyword>
<feature type="transmembrane region" description="Helical" evidence="1">
    <location>
        <begin position="7"/>
        <end position="27"/>
    </location>
</feature>
<proteinExistence type="predicted"/>
<dbReference type="AlphaFoldDB" id="A0A7S1I1V0"/>
<dbReference type="EMBL" id="HBGA01025467">
    <property type="protein sequence ID" value="CAD8998379.1"/>
    <property type="molecule type" value="Transcribed_RNA"/>
</dbReference>
<keyword evidence="1" id="KW-0812">Transmembrane</keyword>
<gene>
    <name evidence="3" type="ORF">EGYM00392_LOCUS9449</name>
</gene>
<dbReference type="InterPro" id="IPR001763">
    <property type="entry name" value="Rhodanese-like_dom"/>
</dbReference>
<evidence type="ECO:0000259" key="2">
    <source>
        <dbReference type="PROSITE" id="PS50206"/>
    </source>
</evidence>
<dbReference type="CDD" id="cd00158">
    <property type="entry name" value="RHOD"/>
    <property type="match status" value="1"/>
</dbReference>
<protein>
    <recommendedName>
        <fullName evidence="2">Rhodanese domain-containing protein</fullName>
    </recommendedName>
</protein>
<reference evidence="3" key="1">
    <citation type="submission" date="2021-01" db="EMBL/GenBank/DDBJ databases">
        <authorList>
            <person name="Corre E."/>
            <person name="Pelletier E."/>
            <person name="Niang G."/>
            <person name="Scheremetjew M."/>
            <person name="Finn R."/>
            <person name="Kale V."/>
            <person name="Holt S."/>
            <person name="Cochrane G."/>
            <person name="Meng A."/>
            <person name="Brown T."/>
            <person name="Cohen L."/>
        </authorList>
    </citation>
    <scope>NUCLEOTIDE SEQUENCE</scope>
    <source>
        <strain evidence="3">NIES-381</strain>
    </source>
</reference>
<evidence type="ECO:0000256" key="1">
    <source>
        <dbReference type="SAM" id="Phobius"/>
    </source>
</evidence>
<dbReference type="Pfam" id="PF00581">
    <property type="entry name" value="Rhodanese"/>
    <property type="match status" value="1"/>
</dbReference>
<name>A0A7S1I1V0_9EUGL</name>
<feature type="transmembrane region" description="Helical" evidence="1">
    <location>
        <begin position="96"/>
        <end position="115"/>
    </location>
</feature>
<dbReference type="SUPFAM" id="SSF52821">
    <property type="entry name" value="Rhodanese/Cell cycle control phosphatase"/>
    <property type="match status" value="1"/>
</dbReference>
<organism evidence="3">
    <name type="scientific">Eutreptiella gymnastica</name>
    <dbReference type="NCBI Taxonomy" id="73025"/>
    <lineage>
        <taxon>Eukaryota</taxon>
        <taxon>Discoba</taxon>
        <taxon>Euglenozoa</taxon>
        <taxon>Euglenida</taxon>
        <taxon>Spirocuta</taxon>
        <taxon>Euglenophyceae</taxon>
        <taxon>Eutreptiales</taxon>
        <taxon>Eutreptiaceae</taxon>
        <taxon>Eutreptiella</taxon>
    </lineage>
</organism>
<dbReference type="Gene3D" id="3.40.250.10">
    <property type="entry name" value="Rhodanese-like domain"/>
    <property type="match status" value="1"/>
</dbReference>
<evidence type="ECO:0000313" key="3">
    <source>
        <dbReference type="EMBL" id="CAD8998379.1"/>
    </source>
</evidence>
<dbReference type="InterPro" id="IPR044614">
    <property type="entry name" value="STR10"/>
</dbReference>
<dbReference type="InterPro" id="IPR036873">
    <property type="entry name" value="Rhodanese-like_dom_sf"/>
</dbReference>
<sequence length="311" mass="33384">MSQASQAAVGAMCTILAIGTLLHSGVIPTTQLMASSPLATSVTSRPILSRSVQAPVMMPTHRTTSEQVIGGPTKAQSHYTSQPILVQAQGSATPSWAVLPIAALMSAGALLVLAFRTATTKPSTPLSEMAMCAAAGAKRGVYNRAVIKEISNLELEQYLADGYKLLDARPKYERERIYPKDSFSVELVKETGAPAWDPVSFIRKQSASQYAGFFRDLVRNADAIKEADAQFSKDEKLIVVCGQGDRSVALARMLQWEGGYTDLVWLRKGLQTCTDQQLKLLNSVGTNVEIGYKDAALDKGGMLGRMAGGNQ</sequence>
<feature type="domain" description="Rhodanese" evidence="2">
    <location>
        <begin position="159"/>
        <end position="282"/>
    </location>
</feature>